<evidence type="ECO:0000313" key="2">
    <source>
        <dbReference type="EMBL" id="NPU63916.1"/>
    </source>
</evidence>
<reference evidence="2" key="1">
    <citation type="submission" date="2020-05" db="EMBL/GenBank/DDBJ databases">
        <title>Nod-independent and nitrogen-fixing Bradyrhizobium aeschynomene sp. nov. isolated from nodules of Aeschynomene indica.</title>
        <authorList>
            <person name="Zhang Z."/>
        </authorList>
    </citation>
    <scope>NUCLEOTIDE SEQUENCE</scope>
    <source>
        <strain evidence="2">83012</strain>
    </source>
</reference>
<proteinExistence type="predicted"/>
<sequence length="69" mass="8124">MQRSNCAGITERLAVRVKGLTALFCILLLTTAVRPDFSYPCRPKREKTREWHHRTTPLRRCDKTSRHGW</sequence>
<keyword evidence="3" id="KW-1185">Reference proteome</keyword>
<gene>
    <name evidence="2" type="ORF">HL667_02780</name>
</gene>
<evidence type="ECO:0000313" key="3">
    <source>
        <dbReference type="Proteomes" id="UP000886476"/>
    </source>
</evidence>
<name>A0ABX2C6L9_9BRAD</name>
<evidence type="ECO:0000256" key="1">
    <source>
        <dbReference type="SAM" id="MobiDB-lite"/>
    </source>
</evidence>
<feature type="region of interest" description="Disordered" evidence="1">
    <location>
        <begin position="49"/>
        <end position="69"/>
    </location>
</feature>
<feature type="compositionally biased region" description="Basic and acidic residues" evidence="1">
    <location>
        <begin position="59"/>
        <end position="69"/>
    </location>
</feature>
<dbReference type="EMBL" id="JABFDN010000001">
    <property type="protein sequence ID" value="NPU63916.1"/>
    <property type="molecule type" value="Genomic_DNA"/>
</dbReference>
<evidence type="ECO:0008006" key="4">
    <source>
        <dbReference type="Google" id="ProtNLM"/>
    </source>
</evidence>
<protein>
    <recommendedName>
        <fullName evidence="4">Secreted protein</fullName>
    </recommendedName>
</protein>
<comment type="caution">
    <text evidence="2">The sequence shown here is derived from an EMBL/GenBank/DDBJ whole genome shotgun (WGS) entry which is preliminary data.</text>
</comment>
<accession>A0ABX2C6L9</accession>
<organism evidence="2 3">
    <name type="scientific">Bradyrhizobium aeschynomenes</name>
    <dbReference type="NCBI Taxonomy" id="2734909"/>
    <lineage>
        <taxon>Bacteria</taxon>
        <taxon>Pseudomonadati</taxon>
        <taxon>Pseudomonadota</taxon>
        <taxon>Alphaproteobacteria</taxon>
        <taxon>Hyphomicrobiales</taxon>
        <taxon>Nitrobacteraceae</taxon>
        <taxon>Bradyrhizobium</taxon>
    </lineage>
</organism>
<dbReference type="Proteomes" id="UP000886476">
    <property type="component" value="Unassembled WGS sequence"/>
</dbReference>